<dbReference type="EMBL" id="PVWO01000221">
    <property type="protein sequence ID" value="PSB54947.1"/>
    <property type="molecule type" value="Genomic_DNA"/>
</dbReference>
<name>A0A2T1GCD4_9CYAN</name>
<dbReference type="RefSeq" id="WP_106307071.1">
    <property type="nucleotide sequence ID" value="NZ_PVWO01000221.1"/>
</dbReference>
<dbReference type="SUPFAM" id="SSF53335">
    <property type="entry name" value="S-adenosyl-L-methionine-dependent methyltransferases"/>
    <property type="match status" value="1"/>
</dbReference>
<dbReference type="Pfam" id="PF08241">
    <property type="entry name" value="Methyltransf_11"/>
    <property type="match status" value="1"/>
</dbReference>
<dbReference type="PANTHER" id="PTHR44942:SF4">
    <property type="entry name" value="METHYLTRANSFERASE TYPE 11 DOMAIN-CONTAINING PROTEIN"/>
    <property type="match status" value="1"/>
</dbReference>
<dbReference type="PANTHER" id="PTHR44942">
    <property type="entry name" value="METHYLTRANSF_11 DOMAIN-CONTAINING PROTEIN"/>
    <property type="match status" value="1"/>
</dbReference>
<organism evidence="5 6">
    <name type="scientific">Chamaesiphon polymorphus CCALA 037</name>
    <dbReference type="NCBI Taxonomy" id="2107692"/>
    <lineage>
        <taxon>Bacteria</taxon>
        <taxon>Bacillati</taxon>
        <taxon>Cyanobacteriota</taxon>
        <taxon>Cyanophyceae</taxon>
        <taxon>Gomontiellales</taxon>
        <taxon>Chamaesiphonaceae</taxon>
        <taxon>Chamaesiphon</taxon>
    </lineage>
</organism>
<accession>A0A2T1GCD4</accession>
<dbReference type="InterPro" id="IPR029063">
    <property type="entry name" value="SAM-dependent_MTases_sf"/>
</dbReference>
<dbReference type="OrthoDB" id="9797252at2"/>
<keyword evidence="3 5" id="KW-0808">Transferase</keyword>
<keyword evidence="2 5" id="KW-0489">Methyltransferase</keyword>
<evidence type="ECO:0000256" key="2">
    <source>
        <dbReference type="ARBA" id="ARBA00022603"/>
    </source>
</evidence>
<evidence type="ECO:0000256" key="1">
    <source>
        <dbReference type="ARBA" id="ARBA00008361"/>
    </source>
</evidence>
<proteinExistence type="inferred from homology"/>
<reference evidence="5 6" key="1">
    <citation type="submission" date="2018-03" db="EMBL/GenBank/DDBJ databases">
        <title>The ancient ancestry and fast evolution of plastids.</title>
        <authorList>
            <person name="Moore K.R."/>
            <person name="Magnabosco C."/>
            <person name="Momper L."/>
            <person name="Gold D.A."/>
            <person name="Bosak T."/>
            <person name="Fournier G.P."/>
        </authorList>
    </citation>
    <scope>NUCLEOTIDE SEQUENCE [LARGE SCALE GENOMIC DNA]</scope>
    <source>
        <strain evidence="5 6">CCALA 037</strain>
    </source>
</reference>
<dbReference type="GO" id="GO:0008757">
    <property type="term" value="F:S-adenosylmethionine-dependent methyltransferase activity"/>
    <property type="evidence" value="ECO:0007669"/>
    <property type="project" value="InterPro"/>
</dbReference>
<evidence type="ECO:0000259" key="4">
    <source>
        <dbReference type="Pfam" id="PF08241"/>
    </source>
</evidence>
<protein>
    <submittedName>
        <fullName evidence="5">SAM-dependent methyltransferase</fullName>
    </submittedName>
</protein>
<sequence>MSETNSNPPALHTLNPLGRFSDRAADYVKYRPSYPAAAIDTILDGLGTEPIAADIGAGTGISARLLAERNVRVWAIEPNATMRSAATPHPLVEFRDGTAEATRLEAASVDLVTCFQAYHWFDPEPTLREFQRILKSTTATGNPGRLALVWNNRDKEDAFTTEYSELTLAASTNRAIYDRLDCARSLLVSPHFTNIREYTFANCQALDLAGLMGRVRSNSYTPSARDALQQLMSDLEQLHDRWQDDRGFVYLNYVTSVHLAEPVNM</sequence>
<dbReference type="AlphaFoldDB" id="A0A2T1GCD4"/>
<comment type="caution">
    <text evidence="5">The sequence shown here is derived from an EMBL/GenBank/DDBJ whole genome shotgun (WGS) entry which is preliminary data.</text>
</comment>
<evidence type="ECO:0000313" key="6">
    <source>
        <dbReference type="Proteomes" id="UP000238937"/>
    </source>
</evidence>
<dbReference type="GO" id="GO:0032259">
    <property type="term" value="P:methylation"/>
    <property type="evidence" value="ECO:0007669"/>
    <property type="project" value="UniProtKB-KW"/>
</dbReference>
<feature type="domain" description="Methyltransferase type 11" evidence="4">
    <location>
        <begin position="54"/>
        <end position="136"/>
    </location>
</feature>
<dbReference type="Proteomes" id="UP000238937">
    <property type="component" value="Unassembled WGS sequence"/>
</dbReference>
<dbReference type="InterPro" id="IPR051052">
    <property type="entry name" value="Diverse_substrate_MTase"/>
</dbReference>
<evidence type="ECO:0000256" key="3">
    <source>
        <dbReference type="ARBA" id="ARBA00022679"/>
    </source>
</evidence>
<comment type="similarity">
    <text evidence="1">Belongs to the methyltransferase superfamily.</text>
</comment>
<dbReference type="Gene3D" id="3.40.50.150">
    <property type="entry name" value="Vaccinia Virus protein VP39"/>
    <property type="match status" value="1"/>
</dbReference>
<dbReference type="InterPro" id="IPR013216">
    <property type="entry name" value="Methyltransf_11"/>
</dbReference>
<gene>
    <name evidence="5" type="ORF">C7B77_16565</name>
</gene>
<dbReference type="CDD" id="cd02440">
    <property type="entry name" value="AdoMet_MTases"/>
    <property type="match status" value="1"/>
</dbReference>
<evidence type="ECO:0000313" key="5">
    <source>
        <dbReference type="EMBL" id="PSB54947.1"/>
    </source>
</evidence>
<keyword evidence="6" id="KW-1185">Reference proteome</keyword>